<dbReference type="Pfam" id="PF11376">
    <property type="entry name" value="DUF3179"/>
    <property type="match status" value="1"/>
</dbReference>
<sequence>MISIRNEPALAIKDLHVKNTVTKSLAKPYLFWIGIAFLLLPGLIHAYLLMPFPGSQNLNAITISYYLEKVVTPLRILGGLVIIWYAVVNFSSNSRGGKIVKASVLALGLISFYFTDFKFQAERMFEEPQTVKFANFINNNVPESTVIIGVVNNGVAKAYPLNYLGYHHKIQDNVGNQPVLVTYCTMCRSGRVYSPIVNGKRQNFRLVGARHYNAIIEDETTKTWWYQATGKAAVGQLKGSQLQELPYEQSTLAAWISKHPGSLILQPDHHYLNGYNELRNYDRLQAVDKDSTLKNKDSLVRKSWVVGLVINGHAKAYDWRQLFKRRFVNDSFNQINLLLTLEKDSLTYHSFNRSVNGKVLHFNLDKSGQLTDLETASLWDWDGLSTSGILKGSRLSKVQSYQEYWHSWKYFHPNTLYWKDL</sequence>
<dbReference type="Proteomes" id="UP001247620">
    <property type="component" value="Unassembled WGS sequence"/>
</dbReference>
<keyword evidence="1" id="KW-0472">Membrane</keyword>
<evidence type="ECO:0008006" key="4">
    <source>
        <dbReference type="Google" id="ProtNLM"/>
    </source>
</evidence>
<proteinExistence type="predicted"/>
<keyword evidence="1" id="KW-0812">Transmembrane</keyword>
<dbReference type="EMBL" id="JAVDUU010000004">
    <property type="protein sequence ID" value="MDR6944196.1"/>
    <property type="molecule type" value="Genomic_DNA"/>
</dbReference>
<feature type="transmembrane region" description="Helical" evidence="1">
    <location>
        <begin position="99"/>
        <end position="115"/>
    </location>
</feature>
<gene>
    <name evidence="2" type="ORF">J2W55_004056</name>
</gene>
<reference evidence="2 3" key="1">
    <citation type="submission" date="2023-07" db="EMBL/GenBank/DDBJ databases">
        <title>Sorghum-associated microbial communities from plants grown in Nebraska, USA.</title>
        <authorList>
            <person name="Schachtman D."/>
        </authorList>
    </citation>
    <scope>NUCLEOTIDE SEQUENCE [LARGE SCALE GENOMIC DNA]</scope>
    <source>
        <strain evidence="2 3">3262</strain>
    </source>
</reference>
<organism evidence="2 3">
    <name type="scientific">Mucilaginibacter pocheonensis</name>
    <dbReference type="NCBI Taxonomy" id="398050"/>
    <lineage>
        <taxon>Bacteria</taxon>
        <taxon>Pseudomonadati</taxon>
        <taxon>Bacteroidota</taxon>
        <taxon>Sphingobacteriia</taxon>
        <taxon>Sphingobacteriales</taxon>
        <taxon>Sphingobacteriaceae</taxon>
        <taxon>Mucilaginibacter</taxon>
    </lineage>
</organism>
<dbReference type="RefSeq" id="WP_310099809.1">
    <property type="nucleotide sequence ID" value="NZ_JAVDUU010000004.1"/>
</dbReference>
<evidence type="ECO:0000313" key="2">
    <source>
        <dbReference type="EMBL" id="MDR6944196.1"/>
    </source>
</evidence>
<keyword evidence="3" id="KW-1185">Reference proteome</keyword>
<protein>
    <recommendedName>
        <fullName evidence="4">DUF3179 domain-containing protein</fullName>
    </recommendedName>
</protein>
<evidence type="ECO:0000256" key="1">
    <source>
        <dbReference type="SAM" id="Phobius"/>
    </source>
</evidence>
<comment type="caution">
    <text evidence="2">The sequence shown here is derived from an EMBL/GenBank/DDBJ whole genome shotgun (WGS) entry which is preliminary data.</text>
</comment>
<name>A0ABU1TFM9_9SPHI</name>
<accession>A0ABU1TFM9</accession>
<dbReference type="InterPro" id="IPR021516">
    <property type="entry name" value="DUF3179"/>
</dbReference>
<keyword evidence="1" id="KW-1133">Transmembrane helix</keyword>
<feature type="transmembrane region" description="Helical" evidence="1">
    <location>
        <begin position="29"/>
        <end position="49"/>
    </location>
</feature>
<evidence type="ECO:0000313" key="3">
    <source>
        <dbReference type="Proteomes" id="UP001247620"/>
    </source>
</evidence>
<feature type="transmembrane region" description="Helical" evidence="1">
    <location>
        <begin position="70"/>
        <end position="87"/>
    </location>
</feature>